<keyword evidence="2" id="KW-1185">Reference proteome</keyword>
<organism evidence="1 2">
    <name type="scientific">Ancylostoma ceylanicum</name>
    <dbReference type="NCBI Taxonomy" id="53326"/>
    <lineage>
        <taxon>Eukaryota</taxon>
        <taxon>Metazoa</taxon>
        <taxon>Ecdysozoa</taxon>
        <taxon>Nematoda</taxon>
        <taxon>Chromadorea</taxon>
        <taxon>Rhabditida</taxon>
        <taxon>Rhabditina</taxon>
        <taxon>Rhabditomorpha</taxon>
        <taxon>Strongyloidea</taxon>
        <taxon>Ancylostomatidae</taxon>
        <taxon>Ancylostomatinae</taxon>
        <taxon>Ancylostoma</taxon>
    </lineage>
</organism>
<comment type="caution">
    <text evidence="1">The sequence shown here is derived from an EMBL/GenBank/DDBJ whole genome shotgun (WGS) entry which is preliminary data.</text>
</comment>
<sequence length="73" mass="8950">MHPRNPYSWMKVKRARNPYSWMLSEQDKRARNPYSWMAIEKVRIAVCLKEKLPIFSENLQYWPKRNHLLNICS</sequence>
<reference evidence="2" key="1">
    <citation type="journal article" date="2015" name="Nat. Genet.">
        <title>The genome and transcriptome of the zoonotic hookworm Ancylostoma ceylanicum identify infection-specific gene families.</title>
        <authorList>
            <person name="Schwarz E.M."/>
            <person name="Hu Y."/>
            <person name="Antoshechkin I."/>
            <person name="Miller M.M."/>
            <person name="Sternberg P.W."/>
            <person name="Aroian R.V."/>
        </authorList>
    </citation>
    <scope>NUCLEOTIDE SEQUENCE</scope>
    <source>
        <strain evidence="2">HY135</strain>
    </source>
</reference>
<protein>
    <submittedName>
        <fullName evidence="1">Uncharacterized protein</fullName>
    </submittedName>
</protein>
<name>A0A016WYA8_9BILA</name>
<dbReference type="AlphaFoldDB" id="A0A016WYA8"/>
<dbReference type="Proteomes" id="UP000024635">
    <property type="component" value="Unassembled WGS sequence"/>
</dbReference>
<evidence type="ECO:0000313" key="2">
    <source>
        <dbReference type="Proteomes" id="UP000024635"/>
    </source>
</evidence>
<dbReference type="EMBL" id="JARK01000074">
    <property type="protein sequence ID" value="EYC44018.1"/>
    <property type="molecule type" value="Genomic_DNA"/>
</dbReference>
<accession>A0A016WYA8</accession>
<dbReference type="OrthoDB" id="5805263at2759"/>
<evidence type="ECO:0000313" key="1">
    <source>
        <dbReference type="EMBL" id="EYC44018.1"/>
    </source>
</evidence>
<proteinExistence type="predicted"/>
<gene>
    <name evidence="1" type="primary">Acey_s0474.g2121</name>
    <name evidence="1" type="ORF">Y032_0474g2121</name>
</gene>